<evidence type="ECO:0000313" key="1">
    <source>
        <dbReference type="EMBL" id="RHN45663.1"/>
    </source>
</evidence>
<comment type="caution">
    <text evidence="1">The sequence shown here is derived from an EMBL/GenBank/DDBJ whole genome shotgun (WGS) entry which is preliminary data.</text>
</comment>
<sequence length="64" mass="6863">MITWPSHSLTGTSTCSTIHVLSVIQCLQKVLTSGIPFSPSCWVNVAVHDGLQHNGPGVFFPWAA</sequence>
<dbReference type="EMBL" id="PSQE01000007">
    <property type="protein sequence ID" value="RHN45663.1"/>
    <property type="molecule type" value="Genomic_DNA"/>
</dbReference>
<reference evidence="2" key="1">
    <citation type="journal article" date="2018" name="Nat. Plants">
        <title>Whole-genome landscape of Medicago truncatula symbiotic genes.</title>
        <authorList>
            <person name="Pecrix Y."/>
            <person name="Staton S.E."/>
            <person name="Sallet E."/>
            <person name="Lelandais-Briere C."/>
            <person name="Moreau S."/>
            <person name="Carrere S."/>
            <person name="Blein T."/>
            <person name="Jardinaud M.F."/>
            <person name="Latrasse D."/>
            <person name="Zouine M."/>
            <person name="Zahm M."/>
            <person name="Kreplak J."/>
            <person name="Mayjonade B."/>
            <person name="Satge C."/>
            <person name="Perez M."/>
            <person name="Cauet S."/>
            <person name="Marande W."/>
            <person name="Chantry-Darmon C."/>
            <person name="Lopez-Roques C."/>
            <person name="Bouchez O."/>
            <person name="Berard A."/>
            <person name="Debelle F."/>
            <person name="Munos S."/>
            <person name="Bendahmane A."/>
            <person name="Berges H."/>
            <person name="Niebel A."/>
            <person name="Buitink J."/>
            <person name="Frugier F."/>
            <person name="Benhamed M."/>
            <person name="Crespi M."/>
            <person name="Gouzy J."/>
            <person name="Gamas P."/>
        </authorList>
    </citation>
    <scope>NUCLEOTIDE SEQUENCE [LARGE SCALE GENOMIC DNA]</scope>
    <source>
        <strain evidence="2">cv. Jemalong A17</strain>
    </source>
</reference>
<gene>
    <name evidence="1" type="ORF">MtrunA17_Chr7g0233781</name>
</gene>
<dbReference type="Proteomes" id="UP000265566">
    <property type="component" value="Chromosome 7"/>
</dbReference>
<accession>A0A396GYV5</accession>
<proteinExistence type="predicted"/>
<evidence type="ECO:0000313" key="2">
    <source>
        <dbReference type="Proteomes" id="UP000265566"/>
    </source>
</evidence>
<dbReference type="AlphaFoldDB" id="A0A396GYV5"/>
<organism evidence="1 2">
    <name type="scientific">Medicago truncatula</name>
    <name type="common">Barrel medic</name>
    <name type="synonym">Medicago tribuloides</name>
    <dbReference type="NCBI Taxonomy" id="3880"/>
    <lineage>
        <taxon>Eukaryota</taxon>
        <taxon>Viridiplantae</taxon>
        <taxon>Streptophyta</taxon>
        <taxon>Embryophyta</taxon>
        <taxon>Tracheophyta</taxon>
        <taxon>Spermatophyta</taxon>
        <taxon>Magnoliopsida</taxon>
        <taxon>eudicotyledons</taxon>
        <taxon>Gunneridae</taxon>
        <taxon>Pentapetalae</taxon>
        <taxon>rosids</taxon>
        <taxon>fabids</taxon>
        <taxon>Fabales</taxon>
        <taxon>Fabaceae</taxon>
        <taxon>Papilionoideae</taxon>
        <taxon>50 kb inversion clade</taxon>
        <taxon>NPAAA clade</taxon>
        <taxon>Hologalegina</taxon>
        <taxon>IRL clade</taxon>
        <taxon>Trifolieae</taxon>
        <taxon>Medicago</taxon>
    </lineage>
</organism>
<protein>
    <submittedName>
        <fullName evidence="1">Uncharacterized protein</fullName>
    </submittedName>
</protein>
<name>A0A396GYV5_MEDTR</name>
<dbReference type="Gramene" id="rna40044">
    <property type="protein sequence ID" value="RHN45663.1"/>
    <property type="gene ID" value="gene40044"/>
</dbReference>